<keyword evidence="1" id="KW-0472">Membrane</keyword>
<accession>A0A5S3XAH2</accession>
<name>A0A5S3XAH2_9GAMM</name>
<dbReference type="AlphaFoldDB" id="A0A5S3XAH2"/>
<evidence type="ECO:0000313" key="3">
    <source>
        <dbReference type="Proteomes" id="UP000307706"/>
    </source>
</evidence>
<reference evidence="3" key="2">
    <citation type="submission" date="2019-06" db="EMBL/GenBank/DDBJ databases">
        <title>Co-occurence of chitin degradation, pigmentation and bioactivity in marine Pseudoalteromonas.</title>
        <authorList>
            <person name="Sonnenschein E.C."/>
            <person name="Bech P.K."/>
        </authorList>
    </citation>
    <scope>NUCLEOTIDE SEQUENCE [LARGE SCALE GENOMIC DNA]</scope>
    <source>
        <strain evidence="3">S2231</strain>
    </source>
</reference>
<evidence type="ECO:0000313" key="2">
    <source>
        <dbReference type="EMBL" id="TMP48936.1"/>
    </source>
</evidence>
<evidence type="ECO:0000256" key="1">
    <source>
        <dbReference type="SAM" id="Phobius"/>
    </source>
</evidence>
<dbReference type="Proteomes" id="UP000307706">
    <property type="component" value="Unassembled WGS sequence"/>
</dbReference>
<proteinExistence type="predicted"/>
<reference evidence="2 3" key="1">
    <citation type="submission" date="2017-12" db="EMBL/GenBank/DDBJ databases">
        <authorList>
            <person name="Paulsen S."/>
            <person name="Gram L.K."/>
        </authorList>
    </citation>
    <scope>NUCLEOTIDE SEQUENCE [LARGE SCALE GENOMIC DNA]</scope>
    <source>
        <strain evidence="2 3">S2231</strain>
    </source>
</reference>
<feature type="non-terminal residue" evidence="2">
    <location>
        <position position="1"/>
    </location>
</feature>
<feature type="transmembrane region" description="Helical" evidence="1">
    <location>
        <begin position="12"/>
        <end position="45"/>
    </location>
</feature>
<protein>
    <submittedName>
        <fullName evidence="2">DUF2721 domain-containing protein</fullName>
    </submittedName>
</protein>
<organism evidence="2 3">
    <name type="scientific">Pseudoalteromonas citrea</name>
    <dbReference type="NCBI Taxonomy" id="43655"/>
    <lineage>
        <taxon>Bacteria</taxon>
        <taxon>Pseudomonadati</taxon>
        <taxon>Pseudomonadota</taxon>
        <taxon>Gammaproteobacteria</taxon>
        <taxon>Alteromonadales</taxon>
        <taxon>Pseudoalteromonadaceae</taxon>
        <taxon>Pseudoalteromonas</taxon>
    </lineage>
</organism>
<keyword evidence="1" id="KW-0812">Transmembrane</keyword>
<sequence length="59" mass="6446">AVVLLLFTSHLYSIPVGITLSSCFIAAMMLIMGAFLALLAEILLATLTMRRGMIFKDLE</sequence>
<dbReference type="EMBL" id="PNCL01000392">
    <property type="protein sequence ID" value="TMP48936.1"/>
    <property type="molecule type" value="Genomic_DNA"/>
</dbReference>
<comment type="caution">
    <text evidence="2">The sequence shown here is derived from an EMBL/GenBank/DDBJ whole genome shotgun (WGS) entry which is preliminary data.</text>
</comment>
<gene>
    <name evidence="2" type="ORF">CWB96_23205</name>
</gene>
<keyword evidence="1" id="KW-1133">Transmembrane helix</keyword>